<dbReference type="GO" id="GO:0005524">
    <property type="term" value="F:ATP binding"/>
    <property type="evidence" value="ECO:0007669"/>
    <property type="project" value="InterPro"/>
</dbReference>
<proteinExistence type="predicted"/>
<keyword evidence="3" id="KW-1185">Reference proteome</keyword>
<dbReference type="Gene3D" id="3.40.50.300">
    <property type="entry name" value="P-loop containing nucleotide triphosphate hydrolases"/>
    <property type="match status" value="1"/>
</dbReference>
<keyword evidence="2" id="KW-0418">Kinase</keyword>
<dbReference type="SUPFAM" id="SSF52540">
    <property type="entry name" value="P-loop containing nucleoside triphosphate hydrolases"/>
    <property type="match status" value="1"/>
</dbReference>
<dbReference type="STRING" id="545619.SAMN04489860_2609"/>
<dbReference type="EMBL" id="LT629776">
    <property type="protein sequence ID" value="SDS88125.1"/>
    <property type="molecule type" value="Genomic_DNA"/>
</dbReference>
<evidence type="ECO:0000259" key="1">
    <source>
        <dbReference type="Pfam" id="PF00485"/>
    </source>
</evidence>
<feature type="domain" description="Phosphoribulokinase/uridine kinase" evidence="1">
    <location>
        <begin position="35"/>
        <end position="139"/>
    </location>
</feature>
<accession>A0A1H1VTY4</accession>
<gene>
    <name evidence="2" type="ORF">SAMN04489860_2609</name>
</gene>
<dbReference type="Proteomes" id="UP000185663">
    <property type="component" value="Chromosome I"/>
</dbReference>
<dbReference type="RefSeq" id="WP_083372765.1">
    <property type="nucleotide sequence ID" value="NZ_LT629776.1"/>
</dbReference>
<keyword evidence="2" id="KW-0808">Transferase</keyword>
<dbReference type="eggNOG" id="COG0572">
    <property type="taxonomic scope" value="Bacteria"/>
</dbReference>
<reference evidence="2 3" key="1">
    <citation type="submission" date="2016-10" db="EMBL/GenBank/DDBJ databases">
        <authorList>
            <person name="de Groot N.N."/>
        </authorList>
    </citation>
    <scope>NUCLEOTIDE SEQUENCE [LARGE SCALE GENOMIC DNA]</scope>
    <source>
        <strain evidence="2 3">DSM 22126</strain>
    </source>
</reference>
<dbReference type="InterPro" id="IPR006083">
    <property type="entry name" value="PRK/URK"/>
</dbReference>
<dbReference type="AlphaFoldDB" id="A0A1H1VTY4"/>
<name>A0A1H1VTY4_9CELL</name>
<sequence>MSTTPTGPDETPVEPVETLFDLPEHVRRPRARVVLMTGASGSGKTSLTRRLGIPVVELDEFYRDQDHPDMPKRFGIVDWDDPQSWDADAAVAALVELCTTGEADIPIYDIPSSRRTGTTRLDVSEAPLVLAEGIFAAHIVDRLCSEGVLADAICLARPAVVTAWFRLLRDLGERRKPPLTLVRRGWGLMRDEPRLVREWTALGCRPCTPTRAEADLRALLSS</sequence>
<evidence type="ECO:0000313" key="2">
    <source>
        <dbReference type="EMBL" id="SDS88125.1"/>
    </source>
</evidence>
<dbReference type="Pfam" id="PF00485">
    <property type="entry name" value="PRK"/>
    <property type="match status" value="1"/>
</dbReference>
<dbReference type="OrthoDB" id="3691767at2"/>
<dbReference type="GO" id="GO:0016301">
    <property type="term" value="F:kinase activity"/>
    <property type="evidence" value="ECO:0007669"/>
    <property type="project" value="UniProtKB-KW"/>
</dbReference>
<organism evidence="2 3">
    <name type="scientific">Paraoerskovia marina</name>
    <dbReference type="NCBI Taxonomy" id="545619"/>
    <lineage>
        <taxon>Bacteria</taxon>
        <taxon>Bacillati</taxon>
        <taxon>Actinomycetota</taxon>
        <taxon>Actinomycetes</taxon>
        <taxon>Micrococcales</taxon>
        <taxon>Cellulomonadaceae</taxon>
        <taxon>Paraoerskovia</taxon>
    </lineage>
</organism>
<protein>
    <submittedName>
        <fullName evidence="2">Uridine kinase</fullName>
    </submittedName>
</protein>
<evidence type="ECO:0000313" key="3">
    <source>
        <dbReference type="Proteomes" id="UP000185663"/>
    </source>
</evidence>
<dbReference type="InterPro" id="IPR027417">
    <property type="entry name" value="P-loop_NTPase"/>
</dbReference>